<keyword evidence="10" id="KW-0598">Phosphotransferase system</keyword>
<dbReference type="Gene3D" id="3.20.20.60">
    <property type="entry name" value="Phosphoenolpyruvate-binding domains"/>
    <property type="match status" value="1"/>
</dbReference>
<dbReference type="InterPro" id="IPR006318">
    <property type="entry name" value="PTS_EI-like"/>
</dbReference>
<dbReference type="SUPFAM" id="SSF47831">
    <property type="entry name" value="Enzyme I of the PEP:sugar phosphotransferase system HPr-binding (sub)domain"/>
    <property type="match status" value="1"/>
</dbReference>
<comment type="subcellular location">
    <subcellularLocation>
        <location evidence="3">Cytoplasm</location>
    </subcellularLocation>
</comment>
<dbReference type="Pfam" id="PF02896">
    <property type="entry name" value="PEP-utilizers_C"/>
    <property type="match status" value="1"/>
</dbReference>
<evidence type="ECO:0000256" key="3">
    <source>
        <dbReference type="ARBA" id="ARBA00004496"/>
    </source>
</evidence>
<dbReference type="GO" id="GO:0008965">
    <property type="term" value="F:phosphoenolpyruvate-protein phosphotransferase activity"/>
    <property type="evidence" value="ECO:0007669"/>
    <property type="project" value="UniProtKB-EC"/>
</dbReference>
<comment type="cofactor">
    <cofactor evidence="2">
        <name>Mg(2+)</name>
        <dbReference type="ChEBI" id="CHEBI:18420"/>
    </cofactor>
</comment>
<dbReference type="PANTHER" id="PTHR46244">
    <property type="entry name" value="PHOSPHOENOLPYRUVATE-PROTEIN PHOSPHOTRANSFERASE"/>
    <property type="match status" value="1"/>
</dbReference>
<keyword evidence="16" id="KW-1185">Reference proteome</keyword>
<dbReference type="InterPro" id="IPR015813">
    <property type="entry name" value="Pyrv/PenolPyrv_kinase-like_dom"/>
</dbReference>
<evidence type="ECO:0000256" key="11">
    <source>
        <dbReference type="ARBA" id="ARBA00022723"/>
    </source>
</evidence>
<organism evidence="15 16">
    <name type="scientific">Marivibrio halodurans</name>
    <dbReference type="NCBI Taxonomy" id="2039722"/>
    <lineage>
        <taxon>Bacteria</taxon>
        <taxon>Pseudomonadati</taxon>
        <taxon>Pseudomonadota</taxon>
        <taxon>Alphaproteobacteria</taxon>
        <taxon>Rhodospirillales</taxon>
        <taxon>Rhodospirillaceae</taxon>
        <taxon>Marivibrio</taxon>
    </lineage>
</organism>
<evidence type="ECO:0000313" key="15">
    <source>
        <dbReference type="EMBL" id="MBP5856392.1"/>
    </source>
</evidence>
<evidence type="ECO:0000256" key="10">
    <source>
        <dbReference type="ARBA" id="ARBA00022683"/>
    </source>
</evidence>
<dbReference type="EMBL" id="JAGMWN010000002">
    <property type="protein sequence ID" value="MBP5856392.1"/>
    <property type="molecule type" value="Genomic_DNA"/>
</dbReference>
<dbReference type="Pfam" id="PF00391">
    <property type="entry name" value="PEP-utilizers"/>
    <property type="match status" value="1"/>
</dbReference>
<dbReference type="Pfam" id="PF01590">
    <property type="entry name" value="GAF"/>
    <property type="match status" value="1"/>
</dbReference>
<dbReference type="InterPro" id="IPR000121">
    <property type="entry name" value="PEP_util_C"/>
</dbReference>
<dbReference type="GO" id="GO:0009401">
    <property type="term" value="P:phosphoenolpyruvate-dependent sugar phosphotransferase system"/>
    <property type="evidence" value="ECO:0007669"/>
    <property type="project" value="UniProtKB-KW"/>
</dbReference>
<evidence type="ECO:0000256" key="2">
    <source>
        <dbReference type="ARBA" id="ARBA00001946"/>
    </source>
</evidence>
<dbReference type="EC" id="2.7.3.9" evidence="5"/>
<dbReference type="InterPro" id="IPR003018">
    <property type="entry name" value="GAF"/>
</dbReference>
<dbReference type="GO" id="GO:0016301">
    <property type="term" value="F:kinase activity"/>
    <property type="evidence" value="ECO:0007669"/>
    <property type="project" value="UniProtKB-KW"/>
</dbReference>
<dbReference type="Gene3D" id="3.30.450.40">
    <property type="match status" value="1"/>
</dbReference>
<keyword evidence="7" id="KW-0963">Cytoplasm</keyword>
<dbReference type="InterPro" id="IPR029016">
    <property type="entry name" value="GAF-like_dom_sf"/>
</dbReference>
<dbReference type="AlphaFoldDB" id="A0A8J7V214"/>
<dbReference type="InterPro" id="IPR036618">
    <property type="entry name" value="PtsI_HPr-bd_sf"/>
</dbReference>
<dbReference type="InterPro" id="IPR036637">
    <property type="entry name" value="Phosphohistidine_dom_sf"/>
</dbReference>
<evidence type="ECO:0000256" key="8">
    <source>
        <dbReference type="ARBA" id="ARBA00022597"/>
    </source>
</evidence>
<keyword evidence="12" id="KW-0418">Kinase</keyword>
<evidence type="ECO:0000313" key="16">
    <source>
        <dbReference type="Proteomes" id="UP000672602"/>
    </source>
</evidence>
<dbReference type="PANTHER" id="PTHR46244:SF6">
    <property type="entry name" value="PHOSPHOENOLPYRUVATE-PROTEIN PHOSPHOTRANSFERASE"/>
    <property type="match status" value="1"/>
</dbReference>
<dbReference type="Pfam" id="PF05524">
    <property type="entry name" value="PEP-utilisers_N"/>
    <property type="match status" value="1"/>
</dbReference>
<dbReference type="Gene3D" id="3.50.30.10">
    <property type="entry name" value="Phosphohistidine domain"/>
    <property type="match status" value="1"/>
</dbReference>
<evidence type="ECO:0000256" key="7">
    <source>
        <dbReference type="ARBA" id="ARBA00022490"/>
    </source>
</evidence>
<sequence>MGVTAKWAGSRLLLRRLRDVMAGGGSAQERLDRIVRLIASDMVAEVCSIYVRRAGDVLELFATEGLKAEAVHHTRLRVGEGIVGEIAAYSRATALADAQNHPNFAYRPETGEEIYSSLMGVPILRGGRVLGVLVVQNRTSRTYTDEEVEVMETIAMVIAELIVSGGVVRRKEQTPADGIAIAPLRMEAVKLNAGLAMGRAVLHRPYVPVGRLVAEDETQEQDRLSEALAAMHKSLDDMVDQADSAGSGDHVDILKTYRMIAQDRGWIKRIREAISTGLTAEGAVVRVQDDTRTRMKNVQDNYLRERLLDLEDLAYRLLQHLAGGDAAGTGGALPENAILVARNMGPAELLDYDSSRLRGLVLEEGSATSHVAIVARALDIPVLGRVKGIVDRVEAQDHLIVDANNGVCFVRPGEDFRAAFALSMRTFEEKREAHRRARDLPSVTRDGVAVDLMMNAGLLIDMPHLHESGAAGIGLYRTEVPFMVRNDFPDVEAQIDIYARILDQAEGKEVVFRTLDIGGDKVLPYFEAAEEENPAMGWRAIRIAMDQPGLLRTQLRAMIRAAGARPLTVMFPMVAELSEFEYARRLLMKEVRRCADRGHPTPAMLKVGAMLEVPSLAFQIEALSGRADFLSIGSNDLLQFLFASDRGNPRLDGRYDPLSPPALGFLKHVIEACRRAGIPLSVCGEMAGDPLQAMTLIGLGIRRLSMAPASVGPVRSMVRSLDAATTSSFTESLLEARGHSLRARLAGFARDHGVSL</sequence>
<dbReference type="InterPro" id="IPR023151">
    <property type="entry name" value="PEP_util_CS"/>
</dbReference>
<keyword evidence="13" id="KW-0460">Magnesium</keyword>
<dbReference type="InterPro" id="IPR050499">
    <property type="entry name" value="PEP-utilizing_PTS_enzyme"/>
</dbReference>
<dbReference type="InterPro" id="IPR008279">
    <property type="entry name" value="PEP-util_enz_mobile_dom"/>
</dbReference>
<dbReference type="NCBIfam" id="TIGR01417">
    <property type="entry name" value="PTS_I_fam"/>
    <property type="match status" value="1"/>
</dbReference>
<evidence type="ECO:0000256" key="5">
    <source>
        <dbReference type="ARBA" id="ARBA00012232"/>
    </source>
</evidence>
<keyword evidence="11" id="KW-0479">Metal-binding</keyword>
<dbReference type="GO" id="GO:0046872">
    <property type="term" value="F:metal ion binding"/>
    <property type="evidence" value="ECO:0007669"/>
    <property type="project" value="UniProtKB-KW"/>
</dbReference>
<evidence type="ECO:0000256" key="12">
    <source>
        <dbReference type="ARBA" id="ARBA00022777"/>
    </source>
</evidence>
<dbReference type="InterPro" id="IPR008731">
    <property type="entry name" value="PTS_EIN"/>
</dbReference>
<protein>
    <recommendedName>
        <fullName evidence="5">phosphoenolpyruvate--protein phosphotransferase</fullName>
        <ecNumber evidence="5">2.7.3.9</ecNumber>
    </recommendedName>
</protein>
<comment type="catalytic activity">
    <reaction evidence="1">
        <text>L-histidyl-[protein] + phosphoenolpyruvate = N(pros)-phospho-L-histidyl-[protein] + pyruvate</text>
        <dbReference type="Rhea" id="RHEA:23880"/>
        <dbReference type="Rhea" id="RHEA-COMP:9745"/>
        <dbReference type="Rhea" id="RHEA-COMP:9746"/>
        <dbReference type="ChEBI" id="CHEBI:15361"/>
        <dbReference type="ChEBI" id="CHEBI:29979"/>
        <dbReference type="ChEBI" id="CHEBI:58702"/>
        <dbReference type="ChEBI" id="CHEBI:64837"/>
        <dbReference type="EC" id="2.7.3.9"/>
    </reaction>
</comment>
<dbReference type="PRINTS" id="PR01736">
    <property type="entry name" value="PHPHTRNFRASE"/>
</dbReference>
<evidence type="ECO:0000256" key="1">
    <source>
        <dbReference type="ARBA" id="ARBA00000683"/>
    </source>
</evidence>
<reference evidence="15" key="1">
    <citation type="submission" date="2021-04" db="EMBL/GenBank/DDBJ databases">
        <authorList>
            <person name="Zhang D.-C."/>
        </authorList>
    </citation>
    <scope>NUCLEOTIDE SEQUENCE</scope>
    <source>
        <strain evidence="15">CGMCC 1.15697</strain>
    </source>
</reference>
<dbReference type="SUPFAM" id="SSF52009">
    <property type="entry name" value="Phosphohistidine domain"/>
    <property type="match status" value="1"/>
</dbReference>
<evidence type="ECO:0000256" key="13">
    <source>
        <dbReference type="ARBA" id="ARBA00022842"/>
    </source>
</evidence>
<evidence type="ECO:0000256" key="9">
    <source>
        <dbReference type="ARBA" id="ARBA00022679"/>
    </source>
</evidence>
<dbReference type="SMART" id="SM00065">
    <property type="entry name" value="GAF"/>
    <property type="match status" value="1"/>
</dbReference>
<dbReference type="Proteomes" id="UP000672602">
    <property type="component" value="Unassembled WGS sequence"/>
</dbReference>
<dbReference type="Gene3D" id="1.10.274.10">
    <property type="entry name" value="PtsI, HPr-binding domain"/>
    <property type="match status" value="1"/>
</dbReference>
<accession>A0A8J7V214</accession>
<comment type="similarity">
    <text evidence="4">Belongs to the PEP-utilizing enzyme family.</text>
</comment>
<name>A0A8J7V214_9PROT</name>
<evidence type="ECO:0000256" key="6">
    <source>
        <dbReference type="ARBA" id="ARBA00022448"/>
    </source>
</evidence>
<dbReference type="GO" id="GO:0005737">
    <property type="term" value="C:cytoplasm"/>
    <property type="evidence" value="ECO:0007669"/>
    <property type="project" value="UniProtKB-SubCell"/>
</dbReference>
<gene>
    <name evidence="15" type="primary">ptsP</name>
    <name evidence="15" type="ORF">KAJ83_05195</name>
</gene>
<keyword evidence="9 15" id="KW-0808">Transferase</keyword>
<keyword evidence="8" id="KW-0762">Sugar transport</keyword>
<dbReference type="InterPro" id="IPR040442">
    <property type="entry name" value="Pyrv_kinase-like_dom_sf"/>
</dbReference>
<evidence type="ECO:0000256" key="4">
    <source>
        <dbReference type="ARBA" id="ARBA00007837"/>
    </source>
</evidence>
<proteinExistence type="inferred from homology"/>
<keyword evidence="6" id="KW-0813">Transport</keyword>
<feature type="domain" description="GAF" evidence="14">
    <location>
        <begin position="26"/>
        <end position="172"/>
    </location>
</feature>
<dbReference type="SUPFAM" id="SSF55781">
    <property type="entry name" value="GAF domain-like"/>
    <property type="match status" value="1"/>
</dbReference>
<dbReference type="PROSITE" id="PS00742">
    <property type="entry name" value="PEP_ENZYMES_2"/>
    <property type="match status" value="1"/>
</dbReference>
<dbReference type="RefSeq" id="WP_210680970.1">
    <property type="nucleotide sequence ID" value="NZ_JAGMWN010000002.1"/>
</dbReference>
<evidence type="ECO:0000259" key="14">
    <source>
        <dbReference type="SMART" id="SM00065"/>
    </source>
</evidence>
<dbReference type="SUPFAM" id="SSF51621">
    <property type="entry name" value="Phosphoenolpyruvate/pyruvate domain"/>
    <property type="match status" value="1"/>
</dbReference>
<comment type="caution">
    <text evidence="15">The sequence shown here is derived from an EMBL/GenBank/DDBJ whole genome shotgun (WGS) entry which is preliminary data.</text>
</comment>